<accession>E1Z8S1</accession>
<gene>
    <name evidence="2" type="ORF">CHLNCDRAFT_50905</name>
</gene>
<dbReference type="Proteomes" id="UP000008141">
    <property type="component" value="Unassembled WGS sequence"/>
</dbReference>
<dbReference type="EMBL" id="GL433839">
    <property type="protein sequence ID" value="EFN57387.1"/>
    <property type="molecule type" value="Genomic_DNA"/>
</dbReference>
<dbReference type="InParanoid" id="E1Z8S1"/>
<protein>
    <submittedName>
        <fullName evidence="2">Uncharacterized protein</fullName>
    </submittedName>
</protein>
<reference evidence="2 3" key="1">
    <citation type="journal article" date="2010" name="Plant Cell">
        <title>The Chlorella variabilis NC64A genome reveals adaptation to photosymbiosis, coevolution with viruses, and cryptic sex.</title>
        <authorList>
            <person name="Blanc G."/>
            <person name="Duncan G."/>
            <person name="Agarkova I."/>
            <person name="Borodovsky M."/>
            <person name="Gurnon J."/>
            <person name="Kuo A."/>
            <person name="Lindquist E."/>
            <person name="Lucas S."/>
            <person name="Pangilinan J."/>
            <person name="Polle J."/>
            <person name="Salamov A."/>
            <person name="Terry A."/>
            <person name="Yamada T."/>
            <person name="Dunigan D.D."/>
            <person name="Grigoriev I.V."/>
            <person name="Claverie J.M."/>
            <person name="Van Etten J.L."/>
        </authorList>
    </citation>
    <scope>NUCLEOTIDE SEQUENCE [LARGE SCALE GENOMIC DNA]</scope>
    <source>
        <strain evidence="2 3">NC64A</strain>
    </source>
</reference>
<dbReference type="RefSeq" id="XP_005849489.1">
    <property type="nucleotide sequence ID" value="XM_005849427.1"/>
</dbReference>
<dbReference type="KEGG" id="cvr:CHLNCDRAFT_50905"/>
<feature type="region of interest" description="Disordered" evidence="1">
    <location>
        <begin position="654"/>
        <end position="703"/>
    </location>
</feature>
<organism evidence="3">
    <name type="scientific">Chlorella variabilis</name>
    <name type="common">Green alga</name>
    <dbReference type="NCBI Taxonomy" id="554065"/>
    <lineage>
        <taxon>Eukaryota</taxon>
        <taxon>Viridiplantae</taxon>
        <taxon>Chlorophyta</taxon>
        <taxon>core chlorophytes</taxon>
        <taxon>Trebouxiophyceae</taxon>
        <taxon>Chlorellales</taxon>
        <taxon>Chlorellaceae</taxon>
        <taxon>Chlorella clade</taxon>
        <taxon>Chlorella</taxon>
    </lineage>
</organism>
<dbReference type="GeneID" id="17357150"/>
<feature type="compositionally biased region" description="Low complexity" evidence="1">
    <location>
        <begin position="656"/>
        <end position="694"/>
    </location>
</feature>
<proteinExistence type="predicted"/>
<sequence>MELEKHVAQSGQLLQRCRGIIGALQNDVGGLLWEIDTRVGGTSFHADVARHLPAILAAAGGGSRDSAVAGGKDAAAVGAAMISSPEEAACRLLQSAQDRVDLLHRAYGVVSSLQTDVDACLWELGQVESPPAAGGGDISCSCVPSPIPFPALGPHEGLQQHTTHTFPSGGATLSPSTAAFVRAACTARETEAAEHAAQPRAVLDTSLKDASLETESMCWQQPQAVVKQIYCHLHLRTSEKKLRGMQFQELDDDADCKRSSSMRTTMVHVTSGSLSSRGGPSYDAAIAAAEEAAQEICWASSVQRDISAADPSGSPAVPCGLDSRDVDALLADLEAGLCFVTEEEGVSGGAQIADSNSVQTCSMQLTALIDEAGALPGQQDQQANSSPQLSTAAMQLLQREQAGVASAAVMPARLLQRLATHVKHDSVGSMGRLTGSGDTVFAAARSGVDPSDAPAISLNTAAEEAGAIAQSLLQQAHGAMQREAGARQAAVMAAQLAVSVAQAEARELEAQGHFVEAAAAVLDADRLCEAVATAEAAAGQAARQNVWMAQAVHHGGVAGSTAEEPELQPSSTRSACVPEALRPDDAADRASCAGTETVPAGMYGWQQRAKQAQQAAGVAQHDASVAGTDVRVTAISAVPSMSQQSSLLLFMHHEQQPAQQEQLPGQRSASASLDASGSDSSQAASQLPAAPTSQLATRARSAAAKYEDKRQRAQARAQQAGWCCAILDMLVGRHFNIPYGKEVGTAAALPADAEAEQMRAAGWTDAAAVASAAALKWKTRAGKAERVAQLALNHAAKLEEDEVNAITADTVAAPAYSGPARLALAGMEQAAVVAAGAACVQSQLQQYLFHFRRFPGRWHAAALFRNG</sequence>
<name>E1Z8S1_CHLVA</name>
<evidence type="ECO:0000256" key="1">
    <source>
        <dbReference type="SAM" id="MobiDB-lite"/>
    </source>
</evidence>
<evidence type="ECO:0000313" key="2">
    <source>
        <dbReference type="EMBL" id="EFN57387.1"/>
    </source>
</evidence>
<evidence type="ECO:0000313" key="3">
    <source>
        <dbReference type="Proteomes" id="UP000008141"/>
    </source>
</evidence>
<dbReference type="AlphaFoldDB" id="E1Z8S1"/>
<keyword evidence="3" id="KW-1185">Reference proteome</keyword>